<feature type="region of interest" description="Disordered" evidence="1">
    <location>
        <begin position="671"/>
        <end position="725"/>
    </location>
</feature>
<keyword evidence="2" id="KW-1133">Transmembrane helix</keyword>
<dbReference type="Proteomes" id="UP000626092">
    <property type="component" value="Unassembled WGS sequence"/>
</dbReference>
<sequence>MYTLMVQIRDTNLKKLPTTFCERAIFINDMFLYICVLWAPLVLFDDWPLELDLPDSHLIVLYIMLHLVFGLIAYFLGEILQTIWNMDGTRGDPFHLILLVSIVCSDEVDHPVIGRDHYGNSSDFSLTVCGLLGGGDFGDLVGFATRASLVRCPSPAGAVWQSLWCGVPFRWKAWFSLMGRGSDQLFGLEMWSSGVAAAVGGIDVVVAACALRPPDPHGENNPSPTFKTLSTIEQITVGNEMGCQNPKPNEFQPDSFEDLNFRNTEIGSIAEMLSDWDFLALEEEPSLEGHVSGSVNLTVAACSDPAPCQHPMPTIPNTMTTTHMMPHLAAKGDMSDGGGIHQEAINIVKVCAVYTVGSPKPLLLSSAYIMVICTCGGLENLNKRDEKEKVMQFLMGLNENYGPVRGQILLMQPLPDTCRVYSLVLQQEKHIEVSLNRDNVNHHAMLADHKSQAPPYSFADQNNKTIQVHQLHGKNVKPPNQRRSNANHAKSIKVTETGAKPSSSNDGPGVTTEEYNQVMALLPKNNDCNSPHFANATDPKCMPKSTNIQMPDGGPTPIESIGSFHDADTRKMIGLGKQHNGLYYLAQDQNPVLTYNICKHSNLWHQRLRHPSSGPLQGHRVYDLSTHKFFSTHDVVFYEQIFPFHIHPRELHQDEVVLPLSHNLDIQPLPTPIGPNSVEPLHYDTANSHNNTTEPTTESRTEPTTDPTEPKTLDHPIVQPPSPIPYLRRGERVKQLNTMLRDFHLYNMAMVAPSQSSSPSGGAGVVRLGGEAVVRVDPKDCVGLEVAVASVDGLQSTGELMRVTGSRPARLLWSSGGTAWNDMTFTRPSLPRLFQSSSIVRNSYNFPRSLDQQLASRGTHHLCPPVE</sequence>
<protein>
    <submittedName>
        <fullName evidence="3">Uncharacterized protein</fullName>
    </submittedName>
</protein>
<keyword evidence="2" id="KW-0812">Transmembrane</keyword>
<evidence type="ECO:0000313" key="4">
    <source>
        <dbReference type="Proteomes" id="UP000626092"/>
    </source>
</evidence>
<proteinExistence type="predicted"/>
<dbReference type="AlphaFoldDB" id="A0A834LR60"/>
<feature type="transmembrane region" description="Helical" evidence="2">
    <location>
        <begin position="24"/>
        <end position="44"/>
    </location>
</feature>
<dbReference type="OrthoDB" id="414104at2759"/>
<dbReference type="PANTHER" id="PTHR34222">
    <property type="entry name" value="GAG_PRE-INTEGRS DOMAIN-CONTAINING PROTEIN"/>
    <property type="match status" value="1"/>
</dbReference>
<organism evidence="3 4">
    <name type="scientific">Rhododendron simsii</name>
    <name type="common">Sims's rhododendron</name>
    <dbReference type="NCBI Taxonomy" id="118357"/>
    <lineage>
        <taxon>Eukaryota</taxon>
        <taxon>Viridiplantae</taxon>
        <taxon>Streptophyta</taxon>
        <taxon>Embryophyta</taxon>
        <taxon>Tracheophyta</taxon>
        <taxon>Spermatophyta</taxon>
        <taxon>Magnoliopsida</taxon>
        <taxon>eudicotyledons</taxon>
        <taxon>Gunneridae</taxon>
        <taxon>Pentapetalae</taxon>
        <taxon>asterids</taxon>
        <taxon>Ericales</taxon>
        <taxon>Ericaceae</taxon>
        <taxon>Ericoideae</taxon>
        <taxon>Rhodoreae</taxon>
        <taxon>Rhododendron</taxon>
    </lineage>
</organism>
<evidence type="ECO:0000313" key="3">
    <source>
        <dbReference type="EMBL" id="KAF7144370.1"/>
    </source>
</evidence>
<evidence type="ECO:0000256" key="1">
    <source>
        <dbReference type="SAM" id="MobiDB-lite"/>
    </source>
</evidence>
<accession>A0A834LR60</accession>
<keyword evidence="2" id="KW-0472">Membrane</keyword>
<feature type="compositionally biased region" description="Basic and acidic residues" evidence="1">
    <location>
        <begin position="697"/>
        <end position="714"/>
    </location>
</feature>
<feature type="region of interest" description="Disordered" evidence="1">
    <location>
        <begin position="472"/>
        <end position="511"/>
    </location>
</feature>
<gene>
    <name evidence="3" type="ORF">RHSIM_Rhsim05G0036400</name>
</gene>
<dbReference type="PANTHER" id="PTHR34222:SF99">
    <property type="entry name" value="PROTEIN, PUTATIVE-RELATED"/>
    <property type="match status" value="1"/>
</dbReference>
<comment type="caution">
    <text evidence="3">The sequence shown here is derived from an EMBL/GenBank/DDBJ whole genome shotgun (WGS) entry which is preliminary data.</text>
</comment>
<keyword evidence="4" id="KW-1185">Reference proteome</keyword>
<feature type="transmembrane region" description="Helical" evidence="2">
    <location>
        <begin position="56"/>
        <end position="76"/>
    </location>
</feature>
<evidence type="ECO:0000256" key="2">
    <source>
        <dbReference type="SAM" id="Phobius"/>
    </source>
</evidence>
<reference evidence="3" key="1">
    <citation type="submission" date="2019-11" db="EMBL/GenBank/DDBJ databases">
        <authorList>
            <person name="Liu Y."/>
            <person name="Hou J."/>
            <person name="Li T.-Q."/>
            <person name="Guan C.-H."/>
            <person name="Wu X."/>
            <person name="Wu H.-Z."/>
            <person name="Ling F."/>
            <person name="Zhang R."/>
            <person name="Shi X.-G."/>
            <person name="Ren J.-P."/>
            <person name="Chen E.-F."/>
            <person name="Sun J.-M."/>
        </authorList>
    </citation>
    <scope>NUCLEOTIDE SEQUENCE</scope>
    <source>
        <strain evidence="3">Adult_tree_wgs_1</strain>
        <tissue evidence="3">Leaves</tissue>
    </source>
</reference>
<dbReference type="EMBL" id="WJXA01000005">
    <property type="protein sequence ID" value="KAF7144370.1"/>
    <property type="molecule type" value="Genomic_DNA"/>
</dbReference>
<name>A0A834LR60_RHOSS</name>